<dbReference type="SFLD" id="SFLDG01067">
    <property type="entry name" value="SPASM/twitch_domain_containing"/>
    <property type="match status" value="1"/>
</dbReference>
<sequence>MSATAARHAMEASRPRSRHAHLVRTGQGDHLFVADGSRLYDIDPGLVAALEHAMARDGEGAVADLLVRLGLGGRPMIDDVPIAPPTIHALSLAVAQKCNLGCSYCYAEQGGFGAAPRNMTQADAERAVDLLVADAPEGGRISLAFLGGEPLANRAVIRQTTRHAVERAAAKGLDVGFSITTNGTLLTEDDGAFFEAHGFAVTISLDGDRTAHDRLRPFAGGGGSFDRIMARTRPLIAMQRRMQVSARVTVTPDNLALRETLDAFVAEGFHSVGFAPMLASPNGRDEMQPDDLAVMLEGMIDCGRAFEAHARAGRRYPFLNMLNLLREIGRGTHRPYPCGAGAGYLGVSADGALAACHRFVGDPAGAMGSLADGADAARRAEWLAQRHVHTQAPCRDCWARYLCGGGCHHEVIARGRPACDYIRGWLDYGLGAWLRLSEAGVTGAPATLR</sequence>
<dbReference type="GO" id="GO:0046872">
    <property type="term" value="F:metal ion binding"/>
    <property type="evidence" value="ECO:0007669"/>
    <property type="project" value="UniProtKB-KW"/>
</dbReference>
<evidence type="ECO:0000256" key="5">
    <source>
        <dbReference type="ARBA" id="ARBA00023014"/>
    </source>
</evidence>
<keyword evidence="3" id="KW-0479">Metal-binding</keyword>
<dbReference type="PANTHER" id="PTHR43273">
    <property type="entry name" value="ANAEROBIC SULFATASE-MATURATING ENZYME HOMOLOG ASLB-RELATED"/>
    <property type="match status" value="1"/>
</dbReference>
<dbReference type="PROSITE" id="PS51918">
    <property type="entry name" value="RADICAL_SAM"/>
    <property type="match status" value="1"/>
</dbReference>
<dbReference type="InterPro" id="IPR023867">
    <property type="entry name" value="Sulphatase_maturase_rSAM"/>
</dbReference>
<protein>
    <submittedName>
        <fullName evidence="8">Radical SAM protein</fullName>
    </submittedName>
</protein>
<dbReference type="Gene3D" id="3.20.20.70">
    <property type="entry name" value="Aldolase class I"/>
    <property type="match status" value="1"/>
</dbReference>
<keyword evidence="2" id="KW-0949">S-adenosyl-L-methionine</keyword>
<dbReference type="SUPFAM" id="SSF102114">
    <property type="entry name" value="Radical SAM enzymes"/>
    <property type="match status" value="1"/>
</dbReference>
<dbReference type="InterPro" id="IPR013785">
    <property type="entry name" value="Aldolase_TIM"/>
</dbReference>
<accession>A0A934TLN2</accession>
<dbReference type="Proteomes" id="UP000706333">
    <property type="component" value="Unassembled WGS sequence"/>
</dbReference>
<dbReference type="GO" id="GO:0016491">
    <property type="term" value="F:oxidoreductase activity"/>
    <property type="evidence" value="ECO:0007669"/>
    <property type="project" value="InterPro"/>
</dbReference>
<dbReference type="Pfam" id="PF04055">
    <property type="entry name" value="Radical_SAM"/>
    <property type="match status" value="1"/>
</dbReference>
<dbReference type="SFLD" id="SFLDG01386">
    <property type="entry name" value="main_SPASM_domain-containing"/>
    <property type="match status" value="1"/>
</dbReference>
<name>A0A934TLN2_9RHOB</name>
<evidence type="ECO:0000256" key="2">
    <source>
        <dbReference type="ARBA" id="ARBA00022691"/>
    </source>
</evidence>
<reference evidence="8" key="2">
    <citation type="journal article" date="2020" name="Microorganisms">
        <title>Osmotic Adaptation and Compatible Solute Biosynthesis of Phototrophic Bacteria as Revealed from Genome Analyses.</title>
        <authorList>
            <person name="Imhoff J.F."/>
            <person name="Rahn T."/>
            <person name="Kunzel S."/>
            <person name="Keller A."/>
            <person name="Neulinger S.C."/>
        </authorList>
    </citation>
    <scope>NUCLEOTIDE SEQUENCE</scope>
    <source>
        <strain evidence="8">LMG 28126</strain>
    </source>
</reference>
<feature type="region of interest" description="Disordered" evidence="6">
    <location>
        <begin position="1"/>
        <end position="21"/>
    </location>
</feature>
<organism evidence="8 9">
    <name type="scientific">Rhodobaculum claviforme</name>
    <dbReference type="NCBI Taxonomy" id="1549854"/>
    <lineage>
        <taxon>Bacteria</taxon>
        <taxon>Pseudomonadati</taxon>
        <taxon>Pseudomonadota</taxon>
        <taxon>Alphaproteobacteria</taxon>
        <taxon>Rhodobacterales</taxon>
        <taxon>Paracoccaceae</taxon>
        <taxon>Rhodobaculum</taxon>
    </lineage>
</organism>
<gene>
    <name evidence="8" type="ORF">CCR87_13840</name>
</gene>
<proteinExistence type="predicted"/>
<dbReference type="NCBIfam" id="TIGR04085">
    <property type="entry name" value="rSAM_more_4Fe4S"/>
    <property type="match status" value="1"/>
</dbReference>
<dbReference type="RefSeq" id="WP_242512026.1">
    <property type="nucleotide sequence ID" value="NZ_NHSD01000302.1"/>
</dbReference>
<dbReference type="GO" id="GO:0051536">
    <property type="term" value="F:iron-sulfur cluster binding"/>
    <property type="evidence" value="ECO:0007669"/>
    <property type="project" value="UniProtKB-KW"/>
</dbReference>
<evidence type="ECO:0000256" key="4">
    <source>
        <dbReference type="ARBA" id="ARBA00023004"/>
    </source>
</evidence>
<feature type="domain" description="Radical SAM core" evidence="7">
    <location>
        <begin position="82"/>
        <end position="315"/>
    </location>
</feature>
<keyword evidence="9" id="KW-1185">Reference proteome</keyword>
<dbReference type="InterPro" id="IPR058240">
    <property type="entry name" value="rSAM_sf"/>
</dbReference>
<reference evidence="8" key="1">
    <citation type="submission" date="2017-05" db="EMBL/GenBank/DDBJ databases">
        <authorList>
            <person name="Imhoff J.F."/>
            <person name="Rahn T."/>
            <person name="Kuenzel S."/>
            <person name="Neulinger S.C."/>
        </authorList>
    </citation>
    <scope>NUCLEOTIDE SEQUENCE</scope>
    <source>
        <strain evidence="8">LMG 28126</strain>
    </source>
</reference>
<evidence type="ECO:0000256" key="1">
    <source>
        <dbReference type="ARBA" id="ARBA00001966"/>
    </source>
</evidence>
<dbReference type="InterPro" id="IPR007197">
    <property type="entry name" value="rSAM"/>
</dbReference>
<evidence type="ECO:0000256" key="6">
    <source>
        <dbReference type="SAM" id="MobiDB-lite"/>
    </source>
</evidence>
<dbReference type="InterPro" id="IPR023885">
    <property type="entry name" value="4Fe4S-binding_SPASM_dom"/>
</dbReference>
<keyword evidence="4" id="KW-0408">Iron</keyword>
<comment type="cofactor">
    <cofactor evidence="1">
        <name>[4Fe-4S] cluster</name>
        <dbReference type="ChEBI" id="CHEBI:49883"/>
    </cofactor>
</comment>
<dbReference type="EMBL" id="NHSD01000302">
    <property type="protein sequence ID" value="MBK5928400.1"/>
    <property type="molecule type" value="Genomic_DNA"/>
</dbReference>
<evidence type="ECO:0000256" key="3">
    <source>
        <dbReference type="ARBA" id="ARBA00022723"/>
    </source>
</evidence>
<dbReference type="SFLD" id="SFLDG01384">
    <property type="entry name" value="thioether_bond_formation_requi"/>
    <property type="match status" value="1"/>
</dbReference>
<comment type="caution">
    <text evidence="8">The sequence shown here is derived from an EMBL/GenBank/DDBJ whole genome shotgun (WGS) entry which is preliminary data.</text>
</comment>
<evidence type="ECO:0000259" key="7">
    <source>
        <dbReference type="PROSITE" id="PS51918"/>
    </source>
</evidence>
<dbReference type="CDD" id="cd01335">
    <property type="entry name" value="Radical_SAM"/>
    <property type="match status" value="1"/>
</dbReference>
<dbReference type="SFLD" id="SFLDS00029">
    <property type="entry name" value="Radical_SAM"/>
    <property type="match status" value="1"/>
</dbReference>
<dbReference type="PANTHER" id="PTHR43273:SF8">
    <property type="entry name" value="RADICAL SAM DOMAIN PROTEIN"/>
    <property type="match status" value="1"/>
</dbReference>
<evidence type="ECO:0000313" key="9">
    <source>
        <dbReference type="Proteomes" id="UP000706333"/>
    </source>
</evidence>
<evidence type="ECO:0000313" key="8">
    <source>
        <dbReference type="EMBL" id="MBK5928400.1"/>
    </source>
</evidence>
<keyword evidence="5" id="KW-0411">Iron-sulfur</keyword>
<dbReference type="AlphaFoldDB" id="A0A934TLN2"/>